<reference evidence="3 4" key="1">
    <citation type="submission" date="2015-01" db="EMBL/GenBank/DDBJ databases">
        <title>The Genome Sequence of Fonsecaea multimorphosa CBS 102226.</title>
        <authorList>
            <consortium name="The Broad Institute Genomics Platform"/>
            <person name="Cuomo C."/>
            <person name="de Hoog S."/>
            <person name="Gorbushina A."/>
            <person name="Stielow B."/>
            <person name="Teixiera M."/>
            <person name="Abouelleil A."/>
            <person name="Chapman S.B."/>
            <person name="Priest M."/>
            <person name="Young S.K."/>
            <person name="Wortman J."/>
            <person name="Nusbaum C."/>
            <person name="Birren B."/>
        </authorList>
    </citation>
    <scope>NUCLEOTIDE SEQUENCE [LARGE SCALE GENOMIC DNA]</scope>
    <source>
        <strain evidence="3 4">CBS 102226</strain>
    </source>
</reference>
<feature type="domain" description="Microbial-type PARG catalytic" evidence="2">
    <location>
        <begin position="21"/>
        <end position="131"/>
    </location>
</feature>
<dbReference type="AlphaFoldDB" id="A0A0D2JTV4"/>
<dbReference type="VEuPathDB" id="FungiDB:Z520_07617"/>
<dbReference type="OrthoDB" id="9985428at2759"/>
<organism evidence="3 4">
    <name type="scientific">Fonsecaea multimorphosa CBS 102226</name>
    <dbReference type="NCBI Taxonomy" id="1442371"/>
    <lineage>
        <taxon>Eukaryota</taxon>
        <taxon>Fungi</taxon>
        <taxon>Dikarya</taxon>
        <taxon>Ascomycota</taxon>
        <taxon>Pezizomycotina</taxon>
        <taxon>Eurotiomycetes</taxon>
        <taxon>Chaetothyriomycetidae</taxon>
        <taxon>Chaetothyriales</taxon>
        <taxon>Herpotrichiellaceae</taxon>
        <taxon>Fonsecaea</taxon>
    </lineage>
</organism>
<evidence type="ECO:0000313" key="4">
    <source>
        <dbReference type="Proteomes" id="UP000053411"/>
    </source>
</evidence>
<gene>
    <name evidence="3" type="ORF">Z520_07617</name>
</gene>
<proteinExistence type="predicted"/>
<dbReference type="InterPro" id="IPR019261">
    <property type="entry name" value="PARG_cat_microbial"/>
</dbReference>
<dbReference type="STRING" id="1442371.A0A0D2JTV4"/>
<feature type="region of interest" description="Disordered" evidence="1">
    <location>
        <begin position="1"/>
        <end position="25"/>
    </location>
</feature>
<protein>
    <recommendedName>
        <fullName evidence="2">Microbial-type PARG catalytic domain-containing protein</fullName>
    </recommendedName>
</protein>
<dbReference type="PANTHER" id="PTHR35596:SF1">
    <property type="entry name" value="MICROBIAL-TYPE PARG CATALYTIC DOMAIN-CONTAINING PROTEIN"/>
    <property type="match status" value="1"/>
</dbReference>
<dbReference type="RefSeq" id="XP_016631020.1">
    <property type="nucleotide sequence ID" value="XM_016778114.1"/>
</dbReference>
<dbReference type="PANTHER" id="PTHR35596">
    <property type="entry name" value="DUF2263 DOMAIN-CONTAINING PROTEIN"/>
    <property type="match status" value="1"/>
</dbReference>
<name>A0A0D2JTV4_9EURO</name>
<dbReference type="Proteomes" id="UP000053411">
    <property type="component" value="Unassembled WGS sequence"/>
</dbReference>
<dbReference type="Gene3D" id="3.40.220.10">
    <property type="entry name" value="Leucine Aminopeptidase, subunit E, domain 1"/>
    <property type="match status" value="1"/>
</dbReference>
<dbReference type="InterPro" id="IPR043472">
    <property type="entry name" value="Macro_dom-like"/>
</dbReference>
<keyword evidence="4" id="KW-1185">Reference proteome</keyword>
<evidence type="ECO:0000256" key="1">
    <source>
        <dbReference type="SAM" id="MobiDB-lite"/>
    </source>
</evidence>
<dbReference type="GeneID" id="27713363"/>
<dbReference type="Pfam" id="PF10021">
    <property type="entry name" value="PARG_cat_microb"/>
    <property type="match status" value="1"/>
</dbReference>
<dbReference type="EMBL" id="KN848076">
    <property type="protein sequence ID" value="KIX96897.1"/>
    <property type="molecule type" value="Genomic_DNA"/>
</dbReference>
<evidence type="ECO:0000313" key="3">
    <source>
        <dbReference type="EMBL" id="KIX96897.1"/>
    </source>
</evidence>
<sequence length="144" mass="16324">MGITQEQSQSTFFPSQLEPLDHNASPGHTYTNIKVRYGDTFSLTRQLLKSRPDYVHKTAVLKCASDAELAGGWRHRFGTTQEDALCYSSTLGPTLDQWREKYPWRTVVQRDRNNPGECAGVFSPQVVIFRDEISGNCETLPKKD</sequence>
<evidence type="ECO:0000259" key="2">
    <source>
        <dbReference type="Pfam" id="PF10021"/>
    </source>
</evidence>
<feature type="compositionally biased region" description="Polar residues" evidence="1">
    <location>
        <begin position="1"/>
        <end position="14"/>
    </location>
</feature>
<accession>A0A0D2JTV4</accession>